<dbReference type="EMBL" id="KN823007">
    <property type="protein sequence ID" value="KIO27557.1"/>
    <property type="molecule type" value="Genomic_DNA"/>
</dbReference>
<proteinExistence type="predicted"/>
<dbReference type="Proteomes" id="UP000054248">
    <property type="component" value="Unassembled WGS sequence"/>
</dbReference>
<accession>A0A0C3M1G7</accession>
<feature type="compositionally biased region" description="Basic and acidic residues" evidence="1">
    <location>
        <begin position="571"/>
        <end position="588"/>
    </location>
</feature>
<keyword evidence="3" id="KW-1185">Reference proteome</keyword>
<reference evidence="2 3" key="1">
    <citation type="submission" date="2014-04" db="EMBL/GenBank/DDBJ databases">
        <authorList>
            <consortium name="DOE Joint Genome Institute"/>
            <person name="Kuo A."/>
            <person name="Girlanda M."/>
            <person name="Perotto S."/>
            <person name="Kohler A."/>
            <person name="Nagy L.G."/>
            <person name="Floudas D."/>
            <person name="Copeland A."/>
            <person name="Barry K.W."/>
            <person name="Cichocki N."/>
            <person name="Veneault-Fourrey C."/>
            <person name="LaButti K."/>
            <person name="Lindquist E.A."/>
            <person name="Lipzen A."/>
            <person name="Lundell T."/>
            <person name="Morin E."/>
            <person name="Murat C."/>
            <person name="Sun H."/>
            <person name="Tunlid A."/>
            <person name="Henrissat B."/>
            <person name="Grigoriev I.V."/>
            <person name="Hibbett D.S."/>
            <person name="Martin F."/>
            <person name="Nordberg H.P."/>
            <person name="Cantor M.N."/>
            <person name="Hua S.X."/>
        </authorList>
    </citation>
    <scope>NUCLEOTIDE SEQUENCE [LARGE SCALE GENOMIC DNA]</scope>
    <source>
        <strain evidence="2 3">MUT 4182</strain>
    </source>
</reference>
<name>A0A0C3M1G7_9AGAM</name>
<gene>
    <name evidence="2" type="ORF">M407DRAFT_7232</name>
</gene>
<feature type="compositionally biased region" description="Low complexity" evidence="1">
    <location>
        <begin position="258"/>
        <end position="271"/>
    </location>
</feature>
<evidence type="ECO:0000313" key="3">
    <source>
        <dbReference type="Proteomes" id="UP000054248"/>
    </source>
</evidence>
<evidence type="ECO:0000256" key="1">
    <source>
        <dbReference type="SAM" id="MobiDB-lite"/>
    </source>
</evidence>
<feature type="compositionally biased region" description="Polar residues" evidence="1">
    <location>
        <begin position="386"/>
        <end position="421"/>
    </location>
</feature>
<feature type="region of interest" description="Disordered" evidence="1">
    <location>
        <begin position="216"/>
        <end position="271"/>
    </location>
</feature>
<dbReference type="AlphaFoldDB" id="A0A0C3M1G7"/>
<dbReference type="OrthoDB" id="3233200at2759"/>
<evidence type="ECO:0000313" key="2">
    <source>
        <dbReference type="EMBL" id="KIO27557.1"/>
    </source>
</evidence>
<sequence length="588" mass="64006">MSALPLTPHLWHSPQSAGALARNLTNNFYYTVYAHFGLIWPDTLPKEVLSTLTANDQYPEPTAIPDNEFIQGRIKPAIKFLLPILRQLLMEQELQEGRLVEVDGTGGPGGKQDWHLSLASKLRKVQDELKLQDPGAMSIQKALRQHPTTLPQMINRLFNILLMIESDSGISDPYMSSSGQAEGSSPDLIDFTSPVEQNFDVAPTLGSPLLLTTPMNQVSWGDSDASDDETDEGSIISPQLPLESPYTEQTVDRSYLRSPSTAPTTPAKSPYSALGTNLGKIANGSHPILVSPTTPDVPTVILTVPTGSTDPQDDEEHNSGVAELKETDIPSPSSPAIEQNLDEDANSSRSGSDPALQRPEKAPRERNPYKTPERRSASLPRIRPQTAGQHAQGAQPTMSPRSNLNSQRSDKSTSGTRSPSIHSKAMPSSATSSPTSSLHDLPHSPRSPRTVARKSIPSTIPLKEPPNPPSLTIKPTYRLGVPPLVQGKIGKIFQRRAAELQVNPNGDRIGTGRRHESGRARILVGLLCSKARKIQALPDTTATLENVQYRSRLLAAVEPTSVAAKGQPAKNRREIRLEIDHPEREPTR</sequence>
<feature type="compositionally biased region" description="Low complexity" evidence="1">
    <location>
        <begin position="423"/>
        <end position="437"/>
    </location>
</feature>
<reference evidence="3" key="2">
    <citation type="submission" date="2015-01" db="EMBL/GenBank/DDBJ databases">
        <title>Evolutionary Origins and Diversification of the Mycorrhizal Mutualists.</title>
        <authorList>
            <consortium name="DOE Joint Genome Institute"/>
            <consortium name="Mycorrhizal Genomics Consortium"/>
            <person name="Kohler A."/>
            <person name="Kuo A."/>
            <person name="Nagy L.G."/>
            <person name="Floudas D."/>
            <person name="Copeland A."/>
            <person name="Barry K.W."/>
            <person name="Cichocki N."/>
            <person name="Veneault-Fourrey C."/>
            <person name="LaButti K."/>
            <person name="Lindquist E.A."/>
            <person name="Lipzen A."/>
            <person name="Lundell T."/>
            <person name="Morin E."/>
            <person name="Murat C."/>
            <person name="Riley R."/>
            <person name="Ohm R."/>
            <person name="Sun H."/>
            <person name="Tunlid A."/>
            <person name="Henrissat B."/>
            <person name="Grigoriev I.V."/>
            <person name="Hibbett D.S."/>
            <person name="Martin F."/>
        </authorList>
    </citation>
    <scope>NUCLEOTIDE SEQUENCE [LARGE SCALE GENOMIC DNA]</scope>
    <source>
        <strain evidence="3">MUT 4182</strain>
    </source>
</reference>
<organism evidence="2 3">
    <name type="scientific">Tulasnella calospora MUT 4182</name>
    <dbReference type="NCBI Taxonomy" id="1051891"/>
    <lineage>
        <taxon>Eukaryota</taxon>
        <taxon>Fungi</taxon>
        <taxon>Dikarya</taxon>
        <taxon>Basidiomycota</taxon>
        <taxon>Agaricomycotina</taxon>
        <taxon>Agaricomycetes</taxon>
        <taxon>Cantharellales</taxon>
        <taxon>Tulasnellaceae</taxon>
        <taxon>Tulasnella</taxon>
    </lineage>
</organism>
<feature type="region of interest" description="Disordered" evidence="1">
    <location>
        <begin position="562"/>
        <end position="588"/>
    </location>
</feature>
<feature type="compositionally biased region" description="Basic and acidic residues" evidence="1">
    <location>
        <begin position="358"/>
        <end position="376"/>
    </location>
</feature>
<protein>
    <submittedName>
        <fullName evidence="2">Uncharacterized protein</fullName>
    </submittedName>
</protein>
<feature type="region of interest" description="Disordered" evidence="1">
    <location>
        <begin position="286"/>
        <end position="473"/>
    </location>
</feature>
<dbReference type="HOGENOM" id="CLU_463961_0_0_1"/>